<dbReference type="GO" id="GO:0046872">
    <property type="term" value="F:metal ion binding"/>
    <property type="evidence" value="ECO:0007669"/>
    <property type="project" value="UniProtKB-KW"/>
</dbReference>
<reference evidence="5 6" key="1">
    <citation type="submission" date="2016-10" db="EMBL/GenBank/DDBJ databases">
        <authorList>
            <person name="de Groot N.N."/>
        </authorList>
    </citation>
    <scope>NUCLEOTIDE SEQUENCE [LARGE SCALE GENOMIC DNA]</scope>
    <source>
        <strain evidence="5 6">DSM 10495</strain>
    </source>
</reference>
<dbReference type="RefSeq" id="WP_066211669.1">
    <property type="nucleotide sequence ID" value="NZ_FNSN01000003.1"/>
</dbReference>
<keyword evidence="3" id="KW-0479">Metal-binding</keyword>
<dbReference type="Pfam" id="PF01152">
    <property type="entry name" value="Bac_globin"/>
    <property type="match status" value="1"/>
</dbReference>
<dbReference type="InterPro" id="IPR012292">
    <property type="entry name" value="Globin/Proto"/>
</dbReference>
<protein>
    <submittedName>
        <fullName evidence="5">Hemoglobin</fullName>
    </submittedName>
</protein>
<sequence>MRADHPPTVFEAAGGFDGLLALAEAWHRRVLEDAVVSHAFRNGARPDHTPRLAAYWAESLGGPKFYTEAFGDQSSVVRLHSGNGEHDEMNARAVACFDRALEDAGLASDERLRQTLHDYFAWATTVDMARYHRSADDVPSGLRMPQWSWDGLVEP</sequence>
<evidence type="ECO:0000256" key="1">
    <source>
        <dbReference type="ARBA" id="ARBA00022448"/>
    </source>
</evidence>
<dbReference type="GO" id="GO:0020037">
    <property type="term" value="F:heme binding"/>
    <property type="evidence" value="ECO:0007669"/>
    <property type="project" value="InterPro"/>
</dbReference>
<organism evidence="5 6">
    <name type="scientific">Arthrobacter woluwensis</name>
    <dbReference type="NCBI Taxonomy" id="156980"/>
    <lineage>
        <taxon>Bacteria</taxon>
        <taxon>Bacillati</taxon>
        <taxon>Actinomycetota</taxon>
        <taxon>Actinomycetes</taxon>
        <taxon>Micrococcales</taxon>
        <taxon>Micrococcaceae</taxon>
        <taxon>Arthrobacter</taxon>
    </lineage>
</organism>
<gene>
    <name evidence="5" type="ORF">SAMN04489745_1145</name>
</gene>
<dbReference type="Gene3D" id="1.10.490.10">
    <property type="entry name" value="Globins"/>
    <property type="match status" value="1"/>
</dbReference>
<keyword evidence="2" id="KW-0349">Heme</keyword>
<dbReference type="AlphaFoldDB" id="A0A1H4LVJ6"/>
<keyword evidence="4" id="KW-0408">Iron</keyword>
<dbReference type="GO" id="GO:0019825">
    <property type="term" value="F:oxygen binding"/>
    <property type="evidence" value="ECO:0007669"/>
    <property type="project" value="InterPro"/>
</dbReference>
<keyword evidence="6" id="KW-1185">Reference proteome</keyword>
<name>A0A1H4LVJ6_9MICC</name>
<evidence type="ECO:0000256" key="2">
    <source>
        <dbReference type="ARBA" id="ARBA00022617"/>
    </source>
</evidence>
<dbReference type="InterPro" id="IPR001486">
    <property type="entry name" value="Hemoglobin_trunc"/>
</dbReference>
<dbReference type="STRING" id="156980.SAMN04489745_1145"/>
<proteinExistence type="predicted"/>
<dbReference type="SUPFAM" id="SSF46458">
    <property type="entry name" value="Globin-like"/>
    <property type="match status" value="1"/>
</dbReference>
<evidence type="ECO:0000256" key="3">
    <source>
        <dbReference type="ARBA" id="ARBA00022723"/>
    </source>
</evidence>
<evidence type="ECO:0000256" key="4">
    <source>
        <dbReference type="ARBA" id="ARBA00023004"/>
    </source>
</evidence>
<dbReference type="CDD" id="cd14775">
    <property type="entry name" value="TrHb2_O-like"/>
    <property type="match status" value="1"/>
</dbReference>
<evidence type="ECO:0000313" key="5">
    <source>
        <dbReference type="EMBL" id="SEB74860.1"/>
    </source>
</evidence>
<accession>A0A1H4LVJ6</accession>
<dbReference type="Proteomes" id="UP000182652">
    <property type="component" value="Unassembled WGS sequence"/>
</dbReference>
<dbReference type="EMBL" id="FNSN01000003">
    <property type="protein sequence ID" value="SEB74860.1"/>
    <property type="molecule type" value="Genomic_DNA"/>
</dbReference>
<evidence type="ECO:0000313" key="6">
    <source>
        <dbReference type="Proteomes" id="UP000182652"/>
    </source>
</evidence>
<dbReference type="InterPro" id="IPR009050">
    <property type="entry name" value="Globin-like_sf"/>
</dbReference>
<keyword evidence="1" id="KW-0813">Transport</keyword>